<name>A0A2S0NE31_9HYPH</name>
<dbReference type="RefSeq" id="WP_106749769.1">
    <property type="nucleotide sequence ID" value="NZ_CP027668.1"/>
</dbReference>
<feature type="compositionally biased region" description="Basic residues" evidence="1">
    <location>
        <begin position="113"/>
        <end position="123"/>
    </location>
</feature>
<keyword evidence="3" id="KW-1185">Reference proteome</keyword>
<dbReference type="Proteomes" id="UP000237889">
    <property type="component" value="Chromosome"/>
</dbReference>
<sequence length="123" mass="13519">MNWRTPLAEPIALSAGDRQFVTLRDAAEFLTERYSKAQGGVLAGTIEDLIVASADPTPEHVRRATDQFARFLADENLVVGRPGSTGGDLEQRTRDMLAGRRSKAGQAKVACGVKRRRKQPRSR</sequence>
<proteinExistence type="predicted"/>
<evidence type="ECO:0008006" key="4">
    <source>
        <dbReference type="Google" id="ProtNLM"/>
    </source>
</evidence>
<protein>
    <recommendedName>
        <fullName evidence="4">DUF982 domain-containing protein</fullName>
    </recommendedName>
</protein>
<evidence type="ECO:0000313" key="3">
    <source>
        <dbReference type="Proteomes" id="UP000237889"/>
    </source>
</evidence>
<accession>A0A2S0NE31</accession>
<gene>
    <name evidence="2" type="ORF">C6569_15965</name>
</gene>
<reference evidence="2 3" key="1">
    <citation type="submission" date="2018-03" db="EMBL/GenBank/DDBJ databases">
        <title>Genome sequencing of Phreatobacter sp.</title>
        <authorList>
            <person name="Kim S.-J."/>
            <person name="Heo J."/>
            <person name="Kwon S.-W."/>
        </authorList>
    </citation>
    <scope>NUCLEOTIDE SEQUENCE [LARGE SCALE GENOMIC DNA]</scope>
    <source>
        <strain evidence="2 3">S-12</strain>
    </source>
</reference>
<dbReference type="AlphaFoldDB" id="A0A2S0NE31"/>
<evidence type="ECO:0000256" key="1">
    <source>
        <dbReference type="SAM" id="MobiDB-lite"/>
    </source>
</evidence>
<organism evidence="2 3">
    <name type="scientific">Phreatobacter cathodiphilus</name>
    <dbReference type="NCBI Taxonomy" id="1868589"/>
    <lineage>
        <taxon>Bacteria</taxon>
        <taxon>Pseudomonadati</taxon>
        <taxon>Pseudomonadota</taxon>
        <taxon>Alphaproteobacteria</taxon>
        <taxon>Hyphomicrobiales</taxon>
        <taxon>Phreatobacteraceae</taxon>
        <taxon>Phreatobacter</taxon>
    </lineage>
</organism>
<dbReference type="KEGG" id="phr:C6569_15965"/>
<evidence type="ECO:0000313" key="2">
    <source>
        <dbReference type="EMBL" id="AVO46429.1"/>
    </source>
</evidence>
<dbReference type="EMBL" id="CP027668">
    <property type="protein sequence ID" value="AVO46429.1"/>
    <property type="molecule type" value="Genomic_DNA"/>
</dbReference>
<feature type="region of interest" description="Disordered" evidence="1">
    <location>
        <begin position="97"/>
        <end position="123"/>
    </location>
</feature>